<protein>
    <recommendedName>
        <fullName evidence="12">Cytochrome P450</fullName>
    </recommendedName>
</protein>
<dbReference type="InterPro" id="IPR050121">
    <property type="entry name" value="Cytochrome_P450_monoxygenase"/>
</dbReference>
<dbReference type="PANTHER" id="PTHR24305">
    <property type="entry name" value="CYTOCHROME P450"/>
    <property type="match status" value="1"/>
</dbReference>
<dbReference type="InterPro" id="IPR001128">
    <property type="entry name" value="Cyt_P450"/>
</dbReference>
<dbReference type="GO" id="GO:0016705">
    <property type="term" value="F:oxidoreductase activity, acting on paired donors, with incorporation or reduction of molecular oxygen"/>
    <property type="evidence" value="ECO:0007669"/>
    <property type="project" value="InterPro"/>
</dbReference>
<evidence type="ECO:0000256" key="2">
    <source>
        <dbReference type="ARBA" id="ARBA00005179"/>
    </source>
</evidence>
<evidence type="ECO:0000256" key="1">
    <source>
        <dbReference type="ARBA" id="ARBA00001971"/>
    </source>
</evidence>
<organism evidence="10 11">
    <name type="scientific">Trametes cubensis</name>
    <dbReference type="NCBI Taxonomy" id="1111947"/>
    <lineage>
        <taxon>Eukaryota</taxon>
        <taxon>Fungi</taxon>
        <taxon>Dikarya</taxon>
        <taxon>Basidiomycota</taxon>
        <taxon>Agaricomycotina</taxon>
        <taxon>Agaricomycetes</taxon>
        <taxon>Polyporales</taxon>
        <taxon>Polyporaceae</taxon>
        <taxon>Trametes</taxon>
    </lineage>
</organism>
<dbReference type="EMBL" id="JAPEVG010000029">
    <property type="protein sequence ID" value="KAJ8494971.1"/>
    <property type="molecule type" value="Genomic_DNA"/>
</dbReference>
<evidence type="ECO:0000256" key="9">
    <source>
        <dbReference type="PIRSR" id="PIRSR602401-1"/>
    </source>
</evidence>
<feature type="binding site" description="axial binding residue" evidence="9">
    <location>
        <position position="491"/>
    </location>
    <ligand>
        <name>heme</name>
        <dbReference type="ChEBI" id="CHEBI:30413"/>
    </ligand>
    <ligandPart>
        <name>Fe</name>
        <dbReference type="ChEBI" id="CHEBI:18248"/>
    </ligandPart>
</feature>
<sequence>MFPTPSVQLQLVGCLLAALYALWRIVRPFVSKSPLDNLPGPECDSWINGNSVKLKHARDSWTYQKEWAQRYGRAYTFYGLLKEKWLCTYDPRALHNIFIKDQDVFSESDVFITSFGLFVGPGLLATLGDQHRRQRKMLNPVFSAKHLREMTPIFNEVIHKLEVAIASRVKDGPKGIDILSWMGRTALELIGQGGLGHSFDPLTEDRADEFADSVKAYFPAQSQIPGAIHDSLPKLVQIGPAALRRKVVEALPQAFVQRMRHISDALHAQSLRIVNEKRTALERGDEALKYQVGEGKDIMSVLLRANMVASAEDRLTDEELVAQVSVLVLAAMDTTSNALARILYQLAQHPDVQQKLREEVMEARDDGTGSLRDLDYNEVMELPYLDATHLLSRYSPVRVVERLVTKDAVLPLSAPVRGVDGSSIESIHVRKGMRILIDIEASNCNKEIWGEDADEWKPERWLNPLPSALEEAHIPGVYSHLMTFIGGSRACIGFKFSQLEMKVVLATLLPVFKFEQEKQHIYWNAAGVVYPSVGEHLTKPAMPLVVTSIRA</sequence>
<dbReference type="Gene3D" id="1.10.630.10">
    <property type="entry name" value="Cytochrome P450"/>
    <property type="match status" value="1"/>
</dbReference>
<keyword evidence="4 9" id="KW-0349">Heme</keyword>
<proteinExistence type="inferred from homology"/>
<evidence type="ECO:0000256" key="6">
    <source>
        <dbReference type="ARBA" id="ARBA00023002"/>
    </source>
</evidence>
<dbReference type="GO" id="GO:0020037">
    <property type="term" value="F:heme binding"/>
    <property type="evidence" value="ECO:0007669"/>
    <property type="project" value="InterPro"/>
</dbReference>
<dbReference type="SUPFAM" id="SSF48264">
    <property type="entry name" value="Cytochrome P450"/>
    <property type="match status" value="1"/>
</dbReference>
<dbReference type="GO" id="GO:0004497">
    <property type="term" value="F:monooxygenase activity"/>
    <property type="evidence" value="ECO:0007669"/>
    <property type="project" value="UniProtKB-KW"/>
</dbReference>
<comment type="similarity">
    <text evidence="3">Belongs to the cytochrome P450 family.</text>
</comment>
<dbReference type="InterPro" id="IPR036396">
    <property type="entry name" value="Cyt_P450_sf"/>
</dbReference>
<accession>A0AAD7U2S0</accession>
<dbReference type="GO" id="GO:0005506">
    <property type="term" value="F:iron ion binding"/>
    <property type="evidence" value="ECO:0007669"/>
    <property type="project" value="InterPro"/>
</dbReference>
<dbReference type="PRINTS" id="PR00463">
    <property type="entry name" value="EP450I"/>
</dbReference>
<evidence type="ECO:0000313" key="11">
    <source>
        <dbReference type="Proteomes" id="UP001215151"/>
    </source>
</evidence>
<dbReference type="Proteomes" id="UP001215151">
    <property type="component" value="Unassembled WGS sequence"/>
</dbReference>
<comment type="pathway">
    <text evidence="2">Secondary metabolite biosynthesis.</text>
</comment>
<evidence type="ECO:0000313" key="10">
    <source>
        <dbReference type="EMBL" id="KAJ8494971.1"/>
    </source>
</evidence>
<keyword evidence="8" id="KW-0503">Monooxygenase</keyword>
<evidence type="ECO:0000256" key="4">
    <source>
        <dbReference type="ARBA" id="ARBA00022617"/>
    </source>
</evidence>
<dbReference type="InterPro" id="IPR002401">
    <property type="entry name" value="Cyt_P450_E_grp-I"/>
</dbReference>
<keyword evidence="5 9" id="KW-0479">Metal-binding</keyword>
<name>A0AAD7U2S0_9APHY</name>
<comment type="cofactor">
    <cofactor evidence="1 9">
        <name>heme</name>
        <dbReference type="ChEBI" id="CHEBI:30413"/>
    </cofactor>
</comment>
<evidence type="ECO:0008006" key="12">
    <source>
        <dbReference type="Google" id="ProtNLM"/>
    </source>
</evidence>
<dbReference type="AlphaFoldDB" id="A0AAD7U2S0"/>
<comment type="caution">
    <text evidence="10">The sequence shown here is derived from an EMBL/GenBank/DDBJ whole genome shotgun (WGS) entry which is preliminary data.</text>
</comment>
<keyword evidence="7 9" id="KW-0408">Iron</keyword>
<gene>
    <name evidence="10" type="ORF">ONZ51_g1966</name>
</gene>
<evidence type="ECO:0000256" key="3">
    <source>
        <dbReference type="ARBA" id="ARBA00010617"/>
    </source>
</evidence>
<evidence type="ECO:0000256" key="7">
    <source>
        <dbReference type="ARBA" id="ARBA00023004"/>
    </source>
</evidence>
<keyword evidence="11" id="KW-1185">Reference proteome</keyword>
<dbReference type="Pfam" id="PF00067">
    <property type="entry name" value="p450"/>
    <property type="match status" value="1"/>
</dbReference>
<evidence type="ECO:0000256" key="8">
    <source>
        <dbReference type="ARBA" id="ARBA00023033"/>
    </source>
</evidence>
<reference evidence="10" key="1">
    <citation type="submission" date="2022-11" db="EMBL/GenBank/DDBJ databases">
        <title>Genome Sequence of Cubamyces cubensis.</title>
        <authorList>
            <person name="Buettner E."/>
        </authorList>
    </citation>
    <scope>NUCLEOTIDE SEQUENCE</scope>
    <source>
        <strain evidence="10">MPL-01</strain>
    </source>
</reference>
<evidence type="ECO:0000256" key="5">
    <source>
        <dbReference type="ARBA" id="ARBA00022723"/>
    </source>
</evidence>
<keyword evidence="6" id="KW-0560">Oxidoreductase</keyword>
<dbReference type="PANTHER" id="PTHR24305:SF166">
    <property type="entry name" value="CYTOCHROME P450 12A4, MITOCHONDRIAL-RELATED"/>
    <property type="match status" value="1"/>
</dbReference>